<dbReference type="Pfam" id="PF13585">
    <property type="entry name" value="CHU_C"/>
    <property type="match status" value="1"/>
</dbReference>
<organism evidence="1 2">
    <name type="scientific">Mucilaginibacter jinjuensis</name>
    <dbReference type="NCBI Taxonomy" id="1176721"/>
    <lineage>
        <taxon>Bacteria</taxon>
        <taxon>Pseudomonadati</taxon>
        <taxon>Bacteroidota</taxon>
        <taxon>Sphingobacteriia</taxon>
        <taxon>Sphingobacteriales</taxon>
        <taxon>Sphingobacteriaceae</taxon>
        <taxon>Mucilaginibacter</taxon>
    </lineage>
</organism>
<sequence length="621" mass="66526">MISKLCYNLFIIFIWISGLFCISYAQAQIVIAPISNDVEITLDSTGNKVLAIGDLAHISGISGSATITMTPSSVSCAQIGLQQIDIRVQDGVNSAETSIMVKVKEQLKILYPVGLLKIPTYGNCVGLLPDFSRFAKVNTSCGDQVTVTQSLPPGTEVTLYLNDTIFVMLRAQDQHGNQDSVLVKALGDKTVPLPIISVSSTDTAICSGNTATFTKTITGLDYAYGNWQLNGNDIKNAYQQNITLSDLKDGDKISYIIPTSCSGNVSSNIINIKVYPDKIPDVKILSIDTVSCPGILLRYKPVLSVNIQGVTYKWILNGKITTITDSVFQSASLKNGDILTCKIFGSSPCLGPFAYDSNNYIVKINSVISPSIVISSVNSQVCTGSPISFDAVLNNALKPTLTWRINGSETGNHGKTFSAILKNGDKVDCILDSPQSCSPAVLSNQITATVAELPIISLPNSFSIAAGKNVIISPVITGNVSTYQWSPNSGLDNAYVKAPLASPDKTTVYTLTVVSLDGCAAVASVTVNVTSPLLVIPNTFTPNSDGVNDTWHIPGILFYPNCRITIYNRYGQSVFFSTGYYSDWNGTCKGSLLPVGTYYYVIELNPSDQSTTLTGSVTIIR</sequence>
<reference evidence="1 2" key="1">
    <citation type="submission" date="2023-02" db="EMBL/GenBank/DDBJ databases">
        <title>Genome sequence of Mucilaginibacter jinjuensis strain KACC 16571.</title>
        <authorList>
            <person name="Kim S."/>
            <person name="Heo J."/>
            <person name="Kwon S.-W."/>
        </authorList>
    </citation>
    <scope>NUCLEOTIDE SEQUENCE [LARGE SCALE GENOMIC DNA]</scope>
    <source>
        <strain evidence="1 2">KACC 16571</strain>
    </source>
</reference>
<gene>
    <name evidence="1" type="ORF">PQO05_09890</name>
</gene>
<name>A0ABY7TET9_9SPHI</name>
<evidence type="ECO:0000313" key="2">
    <source>
        <dbReference type="Proteomes" id="UP001216139"/>
    </source>
</evidence>
<accession>A0ABY7TET9</accession>
<dbReference type="InterPro" id="IPR026341">
    <property type="entry name" value="T9SS_type_B"/>
</dbReference>
<keyword evidence="2" id="KW-1185">Reference proteome</keyword>
<proteinExistence type="predicted"/>
<dbReference type="EMBL" id="CP117167">
    <property type="protein sequence ID" value="WCT14243.1"/>
    <property type="molecule type" value="Genomic_DNA"/>
</dbReference>
<evidence type="ECO:0000313" key="1">
    <source>
        <dbReference type="EMBL" id="WCT14243.1"/>
    </source>
</evidence>
<dbReference type="NCBIfam" id="TIGR04131">
    <property type="entry name" value="Bac_Flav_CTERM"/>
    <property type="match status" value="1"/>
</dbReference>
<protein>
    <submittedName>
        <fullName evidence="1">Gliding motility-associated C-terminal domain-containing protein</fullName>
    </submittedName>
</protein>
<dbReference type="Proteomes" id="UP001216139">
    <property type="component" value="Chromosome"/>
</dbReference>
<dbReference type="RefSeq" id="WP_273632604.1">
    <property type="nucleotide sequence ID" value="NZ_CP117167.1"/>
</dbReference>